<accession>A0A0H5B9A0</accession>
<dbReference type="PANTHER" id="PTHR14087">
    <property type="entry name" value="THYMOCYTE NUCLEAR PROTEIN 1"/>
    <property type="match status" value="1"/>
</dbReference>
<feature type="domain" description="EVE" evidence="1">
    <location>
        <begin position="2"/>
        <end position="135"/>
    </location>
</feature>
<dbReference type="InterPro" id="IPR002740">
    <property type="entry name" value="EVE_domain"/>
</dbReference>
<proteinExistence type="predicted"/>
<organism evidence="3 4">
    <name type="scientific">Blastochloris viridis</name>
    <name type="common">Rhodopseudomonas viridis</name>
    <dbReference type="NCBI Taxonomy" id="1079"/>
    <lineage>
        <taxon>Bacteria</taxon>
        <taxon>Pseudomonadati</taxon>
        <taxon>Pseudomonadota</taxon>
        <taxon>Alphaproteobacteria</taxon>
        <taxon>Hyphomicrobiales</taxon>
        <taxon>Blastochloridaceae</taxon>
        <taxon>Blastochloris</taxon>
    </lineage>
</organism>
<dbReference type="Proteomes" id="UP000065734">
    <property type="component" value="Chromosome I"/>
</dbReference>
<gene>
    <name evidence="2" type="ORF">BV133_1197</name>
    <name evidence="3" type="ORF">BVIRIDIS_29040</name>
</gene>
<dbReference type="AlphaFoldDB" id="A0A0H5B9A0"/>
<dbReference type="STRING" id="1079.BVIR_138"/>
<sequence>MAHWLFKSEPFKWSWQDQVAAGERGTAWDGVRNHAAKLNLLKMAVGERGLFYHSNEGKEIVGIVEVIRAAYPDPTAEPGAPWVVVDLKSVEPLPQPVTLAAIKATPALADMALLKYSRLSVQPVSDAEWVLICRMGGLAV</sequence>
<reference evidence="3" key="2">
    <citation type="submission" date="2015-11" db="EMBL/GenBank/DDBJ databases">
        <authorList>
            <person name="Zhang Y."/>
            <person name="Guo Z."/>
        </authorList>
    </citation>
    <scope>NUCLEOTIDE SEQUENCE</scope>
    <source>
        <strain evidence="3">1</strain>
    </source>
</reference>
<dbReference type="PATRIC" id="fig|1079.6.peg.145"/>
<dbReference type="KEGG" id="bvr:BVIR_138"/>
<dbReference type="RefSeq" id="WP_055036000.1">
    <property type="nucleotide sequence ID" value="NZ_AP014854.2"/>
</dbReference>
<evidence type="ECO:0000259" key="1">
    <source>
        <dbReference type="Pfam" id="PF01878"/>
    </source>
</evidence>
<evidence type="ECO:0000313" key="4">
    <source>
        <dbReference type="Proteomes" id="UP000065734"/>
    </source>
</evidence>
<dbReference type="Gene3D" id="3.10.590.10">
    <property type="entry name" value="ph1033 like domains"/>
    <property type="match status" value="1"/>
</dbReference>
<reference evidence="4" key="3">
    <citation type="journal article" date="2016" name="Genome Announc.">
        <title>Revised genome sequence of the purple photosynthetic bacterium Blastochloris viridis.</title>
        <authorList>
            <person name="Liu L.N."/>
            <person name="Faulkner M."/>
            <person name="Liu X."/>
            <person name="Huang F."/>
            <person name="Darby A.C."/>
            <person name="Hall N."/>
        </authorList>
    </citation>
    <scope>NUCLEOTIDE SEQUENCE [LARGE SCALE GENOMIC DNA]</scope>
    <source>
        <strain evidence="4">ATCC 19567 / DSM 133 / F</strain>
    </source>
</reference>
<name>A0A0H5B9A0_BLAVI</name>
<dbReference type="InterPro" id="IPR052181">
    <property type="entry name" value="5hmC_binding"/>
</dbReference>
<reference evidence="2" key="1">
    <citation type="journal article" date="2015" name="Genome Announc.">
        <title>Complete Genome Sequence of the Bacteriochlorophyll b-Producing Photosynthetic Bacterium Blastochloris viridis.</title>
        <authorList>
            <person name="Tsukatani Y."/>
            <person name="Hirose Y."/>
            <person name="Harada J."/>
            <person name="Misawa N."/>
            <person name="Mori K."/>
            <person name="Inoue K."/>
            <person name="Tamiaki H."/>
        </authorList>
    </citation>
    <scope>NUCLEOTIDE SEQUENCE [LARGE SCALE GENOMIC DNA]</scope>
    <source>
        <strain evidence="2">DSM 133</strain>
    </source>
</reference>
<dbReference type="Pfam" id="PF01878">
    <property type="entry name" value="EVE"/>
    <property type="match status" value="1"/>
</dbReference>
<evidence type="ECO:0000313" key="3">
    <source>
        <dbReference type="EMBL" id="CUU43876.1"/>
    </source>
</evidence>
<keyword evidence="4" id="KW-1185">Reference proteome</keyword>
<dbReference type="EMBL" id="AP014854">
    <property type="protein sequence ID" value="BAR98790.1"/>
    <property type="molecule type" value="Genomic_DNA"/>
</dbReference>
<dbReference type="CDD" id="cd21133">
    <property type="entry name" value="EVE"/>
    <property type="match status" value="1"/>
</dbReference>
<dbReference type="InterPro" id="IPR047197">
    <property type="entry name" value="THYN1-like_EVE"/>
</dbReference>
<dbReference type="InterPro" id="IPR015947">
    <property type="entry name" value="PUA-like_sf"/>
</dbReference>
<evidence type="ECO:0000313" key="2">
    <source>
        <dbReference type="EMBL" id="BAR98790.1"/>
    </source>
</evidence>
<dbReference type="EMBL" id="LN907867">
    <property type="protein sequence ID" value="CUU43876.1"/>
    <property type="molecule type" value="Genomic_DNA"/>
</dbReference>
<dbReference type="SUPFAM" id="SSF88697">
    <property type="entry name" value="PUA domain-like"/>
    <property type="match status" value="1"/>
</dbReference>
<protein>
    <submittedName>
        <fullName evidence="3">EVE domain protein</fullName>
    </submittedName>
    <submittedName>
        <fullName evidence="2">RNA-binding protein</fullName>
    </submittedName>
</protein>
<dbReference type="OrthoDB" id="9791347at2"/>
<dbReference type="PANTHER" id="PTHR14087:SF7">
    <property type="entry name" value="THYMOCYTE NUCLEAR PROTEIN 1"/>
    <property type="match status" value="1"/>
</dbReference>